<protein>
    <submittedName>
        <fullName evidence="1">Uncharacterized protein</fullName>
    </submittedName>
</protein>
<dbReference type="Proteomes" id="UP000823769">
    <property type="component" value="Unassembled WGS sequence"/>
</dbReference>
<organism evidence="1 2">
    <name type="scientific">Candidatus Cryptobacteroides avistercoris</name>
    <dbReference type="NCBI Taxonomy" id="2840758"/>
    <lineage>
        <taxon>Bacteria</taxon>
        <taxon>Pseudomonadati</taxon>
        <taxon>Bacteroidota</taxon>
        <taxon>Bacteroidia</taxon>
        <taxon>Bacteroidales</taxon>
        <taxon>Candidatus Cryptobacteroides</taxon>
    </lineage>
</organism>
<dbReference type="EMBL" id="JADILW010000090">
    <property type="protein sequence ID" value="MBO8480726.1"/>
    <property type="molecule type" value="Genomic_DNA"/>
</dbReference>
<sequence length="228" mass="25493">MKKVLFAFITILSAVLVGKAQEIEFSRAQVDSLLASAAATYEAPSVDGVRLQGTVEELAAEFKQKGWINPYSRFTEQELEKAGLPRSTRYANGVLLEGIFLDRKASLVLYPISPENRLVAYAAVSLPGFGDSVMRFISRDVMPLVHRYARKYGEFEISAADESFQNSRRNTTRQEYGSGKHIVTFSFEDPEILIRAQTGTDGKFYTVIHYLNTLNLAVQLLENAPRAE</sequence>
<dbReference type="AlphaFoldDB" id="A0A9D9IYW6"/>
<comment type="caution">
    <text evidence="1">The sequence shown here is derived from an EMBL/GenBank/DDBJ whole genome shotgun (WGS) entry which is preliminary data.</text>
</comment>
<evidence type="ECO:0000313" key="1">
    <source>
        <dbReference type="EMBL" id="MBO8480726.1"/>
    </source>
</evidence>
<reference evidence="1" key="2">
    <citation type="journal article" date="2021" name="PeerJ">
        <title>Extensive microbial diversity within the chicken gut microbiome revealed by metagenomics and culture.</title>
        <authorList>
            <person name="Gilroy R."/>
            <person name="Ravi A."/>
            <person name="Getino M."/>
            <person name="Pursley I."/>
            <person name="Horton D.L."/>
            <person name="Alikhan N.F."/>
            <person name="Baker D."/>
            <person name="Gharbi K."/>
            <person name="Hall N."/>
            <person name="Watson M."/>
            <person name="Adriaenssens E.M."/>
            <person name="Foster-Nyarko E."/>
            <person name="Jarju S."/>
            <person name="Secka A."/>
            <person name="Antonio M."/>
            <person name="Oren A."/>
            <person name="Chaudhuri R.R."/>
            <person name="La Ragione R."/>
            <person name="Hildebrand F."/>
            <person name="Pallen M.J."/>
        </authorList>
    </citation>
    <scope>NUCLEOTIDE SEQUENCE</scope>
    <source>
        <strain evidence="1">B3-1481</strain>
    </source>
</reference>
<gene>
    <name evidence="1" type="ORF">IAB76_06440</name>
</gene>
<reference evidence="1" key="1">
    <citation type="submission" date="2020-10" db="EMBL/GenBank/DDBJ databases">
        <authorList>
            <person name="Gilroy R."/>
        </authorList>
    </citation>
    <scope>NUCLEOTIDE SEQUENCE</scope>
    <source>
        <strain evidence="1">B3-1481</strain>
    </source>
</reference>
<proteinExistence type="predicted"/>
<evidence type="ECO:0000313" key="2">
    <source>
        <dbReference type="Proteomes" id="UP000823769"/>
    </source>
</evidence>
<name>A0A9D9IYW6_9BACT</name>
<accession>A0A9D9IYW6</accession>